<dbReference type="SUPFAM" id="SSF81383">
    <property type="entry name" value="F-box domain"/>
    <property type="match status" value="1"/>
</dbReference>
<evidence type="ECO:0000313" key="3">
    <source>
        <dbReference type="Proteomes" id="UP000070544"/>
    </source>
</evidence>
<dbReference type="CDD" id="cd09917">
    <property type="entry name" value="F-box_SF"/>
    <property type="match status" value="1"/>
</dbReference>
<evidence type="ECO:0000256" key="1">
    <source>
        <dbReference type="SAM" id="MobiDB-lite"/>
    </source>
</evidence>
<dbReference type="EMBL" id="KQ965765">
    <property type="protein sequence ID" value="KXS14971.1"/>
    <property type="molecule type" value="Genomic_DNA"/>
</dbReference>
<evidence type="ECO:0000313" key="2">
    <source>
        <dbReference type="EMBL" id="KXS14971.1"/>
    </source>
</evidence>
<reference evidence="2 3" key="1">
    <citation type="journal article" date="2015" name="Genome Biol. Evol.">
        <title>Phylogenomic analyses indicate that early fungi evolved digesting cell walls of algal ancestors of land plants.</title>
        <authorList>
            <person name="Chang Y."/>
            <person name="Wang S."/>
            <person name="Sekimoto S."/>
            <person name="Aerts A.L."/>
            <person name="Choi C."/>
            <person name="Clum A."/>
            <person name="LaButti K.M."/>
            <person name="Lindquist E.A."/>
            <person name="Yee Ngan C."/>
            <person name="Ohm R.A."/>
            <person name="Salamov A.A."/>
            <person name="Grigoriev I.V."/>
            <person name="Spatafora J.W."/>
            <person name="Berbee M.L."/>
        </authorList>
    </citation>
    <scope>NUCLEOTIDE SEQUENCE [LARGE SCALE GENOMIC DNA]</scope>
    <source>
        <strain evidence="2 3">JEL478</strain>
    </source>
</reference>
<evidence type="ECO:0008006" key="4">
    <source>
        <dbReference type="Google" id="ProtNLM"/>
    </source>
</evidence>
<proteinExistence type="predicted"/>
<feature type="region of interest" description="Disordered" evidence="1">
    <location>
        <begin position="156"/>
        <end position="181"/>
    </location>
</feature>
<protein>
    <recommendedName>
        <fullName evidence="4">F-box domain-containing protein</fullName>
    </recommendedName>
</protein>
<organism evidence="2 3">
    <name type="scientific">Gonapodya prolifera (strain JEL478)</name>
    <name type="common">Monoblepharis prolifera</name>
    <dbReference type="NCBI Taxonomy" id="1344416"/>
    <lineage>
        <taxon>Eukaryota</taxon>
        <taxon>Fungi</taxon>
        <taxon>Fungi incertae sedis</taxon>
        <taxon>Chytridiomycota</taxon>
        <taxon>Chytridiomycota incertae sedis</taxon>
        <taxon>Monoblepharidomycetes</taxon>
        <taxon>Monoblepharidales</taxon>
        <taxon>Gonapodyaceae</taxon>
        <taxon>Gonapodya</taxon>
    </lineage>
</organism>
<dbReference type="AlphaFoldDB" id="A0A139ADU7"/>
<keyword evidence="3" id="KW-1185">Reference proteome</keyword>
<accession>A0A139ADU7</accession>
<dbReference type="Proteomes" id="UP000070544">
    <property type="component" value="Unassembled WGS sequence"/>
</dbReference>
<feature type="compositionally biased region" description="Polar residues" evidence="1">
    <location>
        <begin position="164"/>
        <end position="181"/>
    </location>
</feature>
<name>A0A139ADU7_GONPJ</name>
<sequence>MPGRRRLLLQTLGFIGALSDEVLLGILEWLPVVDLLEILPFVSQRFRRLARYLCNPKMELVCKVQVHLNPSEGLDFDASGMCKMMHVSDMEHHNTLYRRPESCQSQTRGRVALTARVHIADDMFTFMKTSSDILNSLHQEVWNAWRAAAESRREHWRGRRRSVGGQTFSTNHITNTPCPKRTGTLSTTVDAIHIAPYVQWDPLQTRLIHDFITLASPTTLAGSLDALWETPVSTSQFPATHPQIPSVTSCTISSDPGYPMTGNLSPAFAACPNLTSLRIHAPLLPDTSMFAMPVRFRDKITELSLASSYHNVETVAELYDVLALVAQFPNLRKFGQIHLLHTEPQPSLLSDLTRLQTSRLQMENVETLELGMSLSHSPITHTDETPIASNGSTWATHLSSLFPSVSTVQITLWKSRLHPSARSPAFFQHWSRFVADLPGHTVVFKVPRSKRSRGVVDAVVELCEGMEKRVVVVRE</sequence>
<dbReference type="InterPro" id="IPR036047">
    <property type="entry name" value="F-box-like_dom_sf"/>
</dbReference>
<gene>
    <name evidence="2" type="ORF">M427DRAFT_135423</name>
</gene>